<feature type="region of interest" description="Disordered" evidence="1">
    <location>
        <begin position="1"/>
        <end position="22"/>
    </location>
</feature>
<proteinExistence type="predicted"/>
<accession>A0A5J9UCR0</accession>
<dbReference type="Proteomes" id="UP000324897">
    <property type="component" value="Unassembled WGS sequence"/>
</dbReference>
<evidence type="ECO:0000313" key="3">
    <source>
        <dbReference type="Proteomes" id="UP000324897"/>
    </source>
</evidence>
<name>A0A5J9UCR0_9POAL</name>
<evidence type="ECO:0000313" key="2">
    <source>
        <dbReference type="EMBL" id="TVU20918.1"/>
    </source>
</evidence>
<organism evidence="2 3">
    <name type="scientific">Eragrostis curvula</name>
    <name type="common">weeping love grass</name>
    <dbReference type="NCBI Taxonomy" id="38414"/>
    <lineage>
        <taxon>Eukaryota</taxon>
        <taxon>Viridiplantae</taxon>
        <taxon>Streptophyta</taxon>
        <taxon>Embryophyta</taxon>
        <taxon>Tracheophyta</taxon>
        <taxon>Spermatophyta</taxon>
        <taxon>Magnoliopsida</taxon>
        <taxon>Liliopsida</taxon>
        <taxon>Poales</taxon>
        <taxon>Poaceae</taxon>
        <taxon>PACMAD clade</taxon>
        <taxon>Chloridoideae</taxon>
        <taxon>Eragrostideae</taxon>
        <taxon>Eragrostidinae</taxon>
        <taxon>Eragrostis</taxon>
    </lineage>
</organism>
<keyword evidence="3" id="KW-1185">Reference proteome</keyword>
<reference evidence="2 3" key="1">
    <citation type="journal article" date="2019" name="Sci. Rep.">
        <title>A high-quality genome of Eragrostis curvula grass provides insights into Poaceae evolution and supports new strategies to enhance forage quality.</title>
        <authorList>
            <person name="Carballo J."/>
            <person name="Santos B.A.C.M."/>
            <person name="Zappacosta D."/>
            <person name="Garbus I."/>
            <person name="Selva J.P."/>
            <person name="Gallo C.A."/>
            <person name="Diaz A."/>
            <person name="Albertini E."/>
            <person name="Caccamo M."/>
            <person name="Echenique V."/>
        </authorList>
    </citation>
    <scope>NUCLEOTIDE SEQUENCE [LARGE SCALE GENOMIC DNA]</scope>
    <source>
        <strain evidence="3">cv. Victoria</strain>
        <tissue evidence="2">Leaf</tissue>
    </source>
</reference>
<dbReference type="AlphaFoldDB" id="A0A5J9UCR0"/>
<evidence type="ECO:0000256" key="1">
    <source>
        <dbReference type="SAM" id="MobiDB-lite"/>
    </source>
</evidence>
<sequence>MGSDRDGRKAVQGRRTGRERGWEGGVGYRLYNPFLASLLPCDEQRTKANTKLGDWETEDRHSAAKKNRIITLAIAQYKVSIHKVEP</sequence>
<protein>
    <submittedName>
        <fullName evidence="2">Uncharacterized protein</fullName>
    </submittedName>
</protein>
<comment type="caution">
    <text evidence="2">The sequence shown here is derived from an EMBL/GenBank/DDBJ whole genome shotgun (WGS) entry which is preliminary data.</text>
</comment>
<gene>
    <name evidence="2" type="ORF">EJB05_30522</name>
</gene>
<dbReference type="EMBL" id="RWGY01000026">
    <property type="protein sequence ID" value="TVU20918.1"/>
    <property type="molecule type" value="Genomic_DNA"/>
</dbReference>
<feature type="non-terminal residue" evidence="2">
    <location>
        <position position="1"/>
    </location>
</feature>
<dbReference type="Gramene" id="TVU20918">
    <property type="protein sequence ID" value="TVU20918"/>
    <property type="gene ID" value="EJB05_30522"/>
</dbReference>